<proteinExistence type="predicted"/>
<feature type="transmembrane region" description="Helical" evidence="1">
    <location>
        <begin position="126"/>
        <end position="147"/>
    </location>
</feature>
<evidence type="ECO:0000256" key="1">
    <source>
        <dbReference type="SAM" id="Phobius"/>
    </source>
</evidence>
<keyword evidence="1" id="KW-0812">Transmembrane</keyword>
<keyword evidence="1" id="KW-0472">Membrane</keyword>
<sequence length="230" mass="25634">MVFLGMVLLFCAFARAQDRYYLSVSDYKEGKAVQLDSVWMEPVPLSTQKWDGTAQFRVKTKQKKLKNILKKQARILVCKDTLYVNTYGLKYKGSFGFNKGYAPGFCFGDEIGFKYTRSGSMSGENAAVAVSTVALGLVGGIIVAGALSTTGDDLSRSCYLLGQFEEDEKEVLQIEPAYMQDLLKGHSDLLDSYNELEETNQISAEIVLLFLDKLYGVSFTVKPIESESRR</sequence>
<reference evidence="2" key="1">
    <citation type="submission" date="2020-10" db="EMBL/GenBank/DDBJ databases">
        <authorList>
            <person name="Gilroy R."/>
        </authorList>
    </citation>
    <scope>NUCLEOTIDE SEQUENCE</scope>
    <source>
        <strain evidence="2">2889</strain>
    </source>
</reference>
<keyword evidence="1" id="KW-1133">Transmembrane helix</keyword>
<comment type="caution">
    <text evidence="2">The sequence shown here is derived from an EMBL/GenBank/DDBJ whole genome shotgun (WGS) entry which is preliminary data.</text>
</comment>
<evidence type="ECO:0000313" key="3">
    <source>
        <dbReference type="Proteomes" id="UP000823612"/>
    </source>
</evidence>
<accession>A0A9D9DTC1</accession>
<dbReference type="AlphaFoldDB" id="A0A9D9DTC1"/>
<organism evidence="2 3">
    <name type="scientific">Candidatus Pullibacteroides excrementavium</name>
    <dbReference type="NCBI Taxonomy" id="2840905"/>
    <lineage>
        <taxon>Bacteria</taxon>
        <taxon>Pseudomonadati</taxon>
        <taxon>Bacteroidota</taxon>
        <taxon>Bacteroidia</taxon>
        <taxon>Bacteroidales</taxon>
        <taxon>Candidatus Pullibacteroides</taxon>
    </lineage>
</organism>
<dbReference type="EMBL" id="JADIMZ010000043">
    <property type="protein sequence ID" value="MBO8432298.1"/>
    <property type="molecule type" value="Genomic_DNA"/>
</dbReference>
<gene>
    <name evidence="2" type="ORF">IAB08_03255</name>
</gene>
<evidence type="ECO:0000313" key="2">
    <source>
        <dbReference type="EMBL" id="MBO8432298.1"/>
    </source>
</evidence>
<protein>
    <submittedName>
        <fullName evidence="2">Uncharacterized protein</fullName>
    </submittedName>
</protein>
<dbReference type="Proteomes" id="UP000823612">
    <property type="component" value="Unassembled WGS sequence"/>
</dbReference>
<name>A0A9D9DTC1_9BACT</name>
<dbReference type="Pfam" id="PF20201">
    <property type="entry name" value="DUF6563"/>
    <property type="match status" value="1"/>
</dbReference>
<reference evidence="2" key="2">
    <citation type="journal article" date="2021" name="PeerJ">
        <title>Extensive microbial diversity within the chicken gut microbiome revealed by metagenomics and culture.</title>
        <authorList>
            <person name="Gilroy R."/>
            <person name="Ravi A."/>
            <person name="Getino M."/>
            <person name="Pursley I."/>
            <person name="Horton D.L."/>
            <person name="Alikhan N.F."/>
            <person name="Baker D."/>
            <person name="Gharbi K."/>
            <person name="Hall N."/>
            <person name="Watson M."/>
            <person name="Adriaenssens E.M."/>
            <person name="Foster-Nyarko E."/>
            <person name="Jarju S."/>
            <person name="Secka A."/>
            <person name="Antonio M."/>
            <person name="Oren A."/>
            <person name="Chaudhuri R.R."/>
            <person name="La Ragione R."/>
            <person name="Hildebrand F."/>
            <person name="Pallen M.J."/>
        </authorList>
    </citation>
    <scope>NUCLEOTIDE SEQUENCE</scope>
    <source>
        <strain evidence="2">2889</strain>
    </source>
</reference>
<dbReference type="InterPro" id="IPR046693">
    <property type="entry name" value="DUF6563"/>
</dbReference>